<dbReference type="InterPro" id="IPR049403">
    <property type="entry name" value="Ebp1_C"/>
</dbReference>
<feature type="region of interest" description="Disordered" evidence="1">
    <location>
        <begin position="1"/>
        <end position="21"/>
    </location>
</feature>
<gene>
    <name evidence="3" type="ORF">I7I52_04968</name>
</gene>
<comment type="caution">
    <text evidence="3">The sequence shown here is derived from an EMBL/GenBank/DDBJ whole genome shotgun (WGS) entry which is preliminary data.</text>
</comment>
<feature type="compositionally biased region" description="Basic and acidic residues" evidence="1">
    <location>
        <begin position="433"/>
        <end position="453"/>
    </location>
</feature>
<proteinExistence type="predicted"/>
<evidence type="ECO:0000259" key="2">
    <source>
        <dbReference type="Pfam" id="PF21204"/>
    </source>
</evidence>
<feature type="compositionally biased region" description="Polar residues" evidence="1">
    <location>
        <begin position="359"/>
        <end position="382"/>
    </location>
</feature>
<feature type="compositionally biased region" description="Polar residues" evidence="1">
    <location>
        <begin position="248"/>
        <end position="260"/>
    </location>
</feature>
<dbReference type="Proteomes" id="UP000670092">
    <property type="component" value="Unassembled WGS sequence"/>
</dbReference>
<dbReference type="OrthoDB" id="284473at2759"/>
<name>A0A8H7YPW6_AJECA</name>
<feature type="region of interest" description="Disordered" evidence="1">
    <location>
        <begin position="306"/>
        <end position="411"/>
    </location>
</feature>
<feature type="compositionally biased region" description="Polar residues" evidence="1">
    <location>
        <begin position="477"/>
        <end position="492"/>
    </location>
</feature>
<feature type="region of interest" description="Disordered" evidence="1">
    <location>
        <begin position="432"/>
        <end position="499"/>
    </location>
</feature>
<dbReference type="VEuPathDB" id="FungiDB:I7I52_04968"/>
<dbReference type="Pfam" id="PF21204">
    <property type="entry name" value="Ebp1_C"/>
    <property type="match status" value="1"/>
</dbReference>
<feature type="compositionally biased region" description="Low complexity" evidence="1">
    <location>
        <begin position="317"/>
        <end position="329"/>
    </location>
</feature>
<evidence type="ECO:0000313" key="3">
    <source>
        <dbReference type="EMBL" id="KAG5293595.1"/>
    </source>
</evidence>
<reference evidence="3 4" key="1">
    <citation type="submission" date="2021-01" db="EMBL/GenBank/DDBJ databases">
        <title>Chromosome-level genome assembly of a human fungal pathogen reveals clustering of transcriptionally co-regulated genes.</title>
        <authorList>
            <person name="Voorhies M."/>
            <person name="Cohen S."/>
            <person name="Shea T.P."/>
            <person name="Petrus S."/>
            <person name="Munoz J.F."/>
            <person name="Poplawski S."/>
            <person name="Goldman W.E."/>
            <person name="Michael T."/>
            <person name="Cuomo C.A."/>
            <person name="Sil A."/>
            <person name="Beyhan S."/>
        </authorList>
    </citation>
    <scope>NUCLEOTIDE SEQUENCE [LARGE SCALE GENOMIC DNA]</scope>
    <source>
        <strain evidence="3 4">G184AR</strain>
    </source>
</reference>
<feature type="domain" description="Ell binding protein Ebp1 C-terminal" evidence="2">
    <location>
        <begin position="615"/>
        <end position="776"/>
    </location>
</feature>
<feature type="compositionally biased region" description="Basic and acidic residues" evidence="1">
    <location>
        <begin position="461"/>
        <end position="475"/>
    </location>
</feature>
<feature type="compositionally biased region" description="Polar residues" evidence="1">
    <location>
        <begin position="390"/>
        <end position="401"/>
    </location>
</feature>
<feature type="region of interest" description="Disordered" evidence="1">
    <location>
        <begin position="112"/>
        <end position="279"/>
    </location>
</feature>
<organism evidence="3 4">
    <name type="scientific">Ajellomyces capsulatus</name>
    <name type="common">Darling's disease fungus</name>
    <name type="synonym">Histoplasma capsulatum</name>
    <dbReference type="NCBI Taxonomy" id="5037"/>
    <lineage>
        <taxon>Eukaryota</taxon>
        <taxon>Fungi</taxon>
        <taxon>Dikarya</taxon>
        <taxon>Ascomycota</taxon>
        <taxon>Pezizomycotina</taxon>
        <taxon>Eurotiomycetes</taxon>
        <taxon>Eurotiomycetidae</taxon>
        <taxon>Onygenales</taxon>
        <taxon>Ajellomycetaceae</taxon>
        <taxon>Histoplasma</taxon>
    </lineage>
</organism>
<feature type="compositionally biased region" description="Polar residues" evidence="1">
    <location>
        <begin position="168"/>
        <end position="183"/>
    </location>
</feature>
<protein>
    <recommendedName>
        <fullName evidence="2">Ell binding protein Ebp1 C-terminal domain-containing protein</fullName>
    </recommendedName>
</protein>
<accession>A0A8H7YPW6</accession>
<evidence type="ECO:0000256" key="1">
    <source>
        <dbReference type="SAM" id="MobiDB-lite"/>
    </source>
</evidence>
<feature type="compositionally biased region" description="Low complexity" evidence="1">
    <location>
        <begin position="269"/>
        <end position="279"/>
    </location>
</feature>
<feature type="region of interest" description="Disordered" evidence="1">
    <location>
        <begin position="536"/>
        <end position="586"/>
    </location>
</feature>
<dbReference type="EMBL" id="JAEVHI010000004">
    <property type="protein sequence ID" value="KAG5293595.1"/>
    <property type="molecule type" value="Genomic_DNA"/>
</dbReference>
<feature type="compositionally biased region" description="Polar residues" evidence="1">
    <location>
        <begin position="117"/>
        <end position="129"/>
    </location>
</feature>
<dbReference type="AlphaFoldDB" id="A0A8H7YPW6"/>
<sequence>MSVELQTQNTTESSSRVPAKRSYSDYLKGVNTRFKHLSDKVLPASPYLLRVPTERPFHLGSRFVSNWAVGDNRPFAPEEEHLQYMTFLPHQDEDTLLVAVGGWSDERGNIMEEDTSKAPSITTSPSVDTPQHRFQRKKISLSDYKKKANETPKFPHRSTIPADRVTSGKPNSSRELMSTTTLQPIIPSKRKDTTSGITDNRPDKNTNGISKPKNSRDESSRSIPGSYKPPPSSRESPPLAKKPRLATTKESSGNASTRSKNAPPIVPALLSPTLPPTSVLPRLPRLLSPTLPPDVEEELAKLKSDELSINEYSNSRKPPSSSGPTGSKPELQLPQSNKARPHSNSTSSSSDKSTRARISVSSTSKPQCSSVGKSIPGNNPSNRAVDPKQSHISSKPKSTTEPAKPRLIVKLRYGRANRKRIEALLKFSGKYKFTPDNRSSKQKTESGQRKDHSAPFSKLAEMQRVEKRPRHREESEVQGSSVKRQKPSTIPSAEQPRTPVTTMFHSPAVLQQSAVASKGQFLTPGKDLKATAMRRLGSGDSDTRMPTGLDRAIDTNISGNTDKATKHSPLIPNDNQLSRPRDTAESRPWFEESQKYFNLGRELKHSSRRYAGPQATDSEEKLGAAIAVEAVLCFILAFILDDRYKSLNRRLGDSSGWLSIVPYWNMVKSNIDKYPHLHALCSLLGAIFHEVIHGLDLERLAITAIPSENSPGPTPNNDGNTVTLEESKKQQQHRDFLELRKRLVDSHRDARSLWLEGSRKLSEEVLTREYPETWSKRSMSFSERGRERSLELGGYSGEYFLPLDRTATPLEAIRFGWMFLTEWTEKEGVRWKGRLGL</sequence>
<feature type="compositionally biased region" description="Polar residues" evidence="1">
    <location>
        <begin position="1"/>
        <end position="16"/>
    </location>
</feature>
<evidence type="ECO:0000313" key="4">
    <source>
        <dbReference type="Proteomes" id="UP000670092"/>
    </source>
</evidence>